<dbReference type="GO" id="GO:0022857">
    <property type="term" value="F:transmembrane transporter activity"/>
    <property type="evidence" value="ECO:0007669"/>
    <property type="project" value="TreeGrafter"/>
</dbReference>
<evidence type="ECO:0000256" key="2">
    <source>
        <dbReference type="ARBA" id="ARBA00022475"/>
    </source>
</evidence>
<reference evidence="9" key="2">
    <citation type="journal article" date="2021" name="Microorganisms">
        <title>Extensive Genome Exploration of Clostridium botulinum Group III Field Strains.</title>
        <authorList>
            <person name="Fillo S."/>
            <person name="Giordani F."/>
            <person name="Tonon E."/>
            <person name="Drigo I."/>
            <person name="Anselmo A."/>
            <person name="Fortunato A."/>
            <person name="Lista F."/>
            <person name="Bano L."/>
        </authorList>
    </citation>
    <scope>NUCLEOTIDE SEQUENCE</scope>
    <source>
        <strain evidence="9">IZSVe-TV_9877_3_12</strain>
    </source>
</reference>
<dbReference type="Pfam" id="PF02687">
    <property type="entry name" value="FtsX"/>
    <property type="match status" value="1"/>
</dbReference>
<proteinExistence type="inferred from homology"/>
<keyword evidence="3 7" id="KW-0812">Transmembrane</keyword>
<evidence type="ECO:0000256" key="3">
    <source>
        <dbReference type="ARBA" id="ARBA00022692"/>
    </source>
</evidence>
<evidence type="ECO:0000256" key="6">
    <source>
        <dbReference type="ARBA" id="ARBA00038076"/>
    </source>
</evidence>
<feature type="transmembrane region" description="Helical" evidence="7">
    <location>
        <begin position="252"/>
        <end position="276"/>
    </location>
</feature>
<dbReference type="InterPro" id="IPR003838">
    <property type="entry name" value="ABC3_permease_C"/>
</dbReference>
<evidence type="ECO:0000256" key="1">
    <source>
        <dbReference type="ARBA" id="ARBA00004651"/>
    </source>
</evidence>
<comment type="caution">
    <text evidence="9">The sequence shown here is derived from an EMBL/GenBank/DDBJ whole genome shotgun (WGS) entry which is preliminary data.</text>
</comment>
<keyword evidence="5 7" id="KW-0472">Membrane</keyword>
<feature type="transmembrane region" description="Helical" evidence="7">
    <location>
        <begin position="12"/>
        <end position="37"/>
    </location>
</feature>
<keyword evidence="4 7" id="KW-1133">Transmembrane helix</keyword>
<dbReference type="GO" id="GO:0005886">
    <property type="term" value="C:plasma membrane"/>
    <property type="evidence" value="ECO:0007669"/>
    <property type="project" value="UniProtKB-SubCell"/>
</dbReference>
<dbReference type="AlphaFoldDB" id="A0A9Q3Z1D6"/>
<feature type="transmembrane region" description="Helical" evidence="7">
    <location>
        <begin position="311"/>
        <end position="333"/>
    </location>
</feature>
<evidence type="ECO:0000256" key="7">
    <source>
        <dbReference type="SAM" id="Phobius"/>
    </source>
</evidence>
<gene>
    <name evidence="9" type="ORF">G8S53_12920</name>
</gene>
<reference evidence="9" key="1">
    <citation type="submission" date="2020-02" db="EMBL/GenBank/DDBJ databases">
        <authorList>
            <person name="Fillo S."/>
            <person name="Giordani F."/>
            <person name="Tonon E."/>
            <person name="Drigo I."/>
            <person name="Anselmo A."/>
            <person name="Fortunato A."/>
            <person name="Bano L."/>
            <person name="Lista F."/>
        </authorList>
    </citation>
    <scope>NUCLEOTIDE SEQUENCE</scope>
    <source>
        <strain evidence="9">IZSVe-TV_9877_3_12</strain>
    </source>
</reference>
<protein>
    <recommendedName>
        <fullName evidence="8">ABC3 transporter permease C-terminal domain-containing protein</fullName>
    </recommendedName>
</protein>
<evidence type="ECO:0000259" key="8">
    <source>
        <dbReference type="Pfam" id="PF02687"/>
    </source>
</evidence>
<name>A0A9Q3Z1D6_CLOBO</name>
<evidence type="ECO:0000256" key="5">
    <source>
        <dbReference type="ARBA" id="ARBA00023136"/>
    </source>
</evidence>
<dbReference type="PANTHER" id="PTHR30572:SF4">
    <property type="entry name" value="ABC TRANSPORTER PERMEASE YTRF"/>
    <property type="match status" value="1"/>
</dbReference>
<dbReference type="RefSeq" id="WP_198091471.1">
    <property type="nucleotide sequence ID" value="NZ_JAAMYB010000028.1"/>
</dbReference>
<dbReference type="EMBL" id="JAAMYB010000028">
    <property type="protein sequence ID" value="MCD3196150.1"/>
    <property type="molecule type" value="Genomic_DNA"/>
</dbReference>
<keyword evidence="2" id="KW-1003">Cell membrane</keyword>
<feature type="domain" description="ABC3 transporter permease C-terminal" evidence="8">
    <location>
        <begin position="262"/>
        <end position="365"/>
    </location>
</feature>
<accession>A0A9Q3Z1D6</accession>
<evidence type="ECO:0000313" key="9">
    <source>
        <dbReference type="EMBL" id="MCD3196150.1"/>
    </source>
</evidence>
<evidence type="ECO:0000313" key="10">
    <source>
        <dbReference type="Proteomes" id="UP000813637"/>
    </source>
</evidence>
<comment type="subcellular location">
    <subcellularLocation>
        <location evidence="1">Cell membrane</location>
        <topology evidence="1">Multi-pass membrane protein</topology>
    </subcellularLocation>
</comment>
<comment type="similarity">
    <text evidence="6">Belongs to the ABC-4 integral membrane protein family.</text>
</comment>
<dbReference type="PANTHER" id="PTHR30572">
    <property type="entry name" value="MEMBRANE COMPONENT OF TRANSPORTER-RELATED"/>
    <property type="match status" value="1"/>
</dbReference>
<dbReference type="Proteomes" id="UP000813637">
    <property type="component" value="Unassembled WGS sequence"/>
</dbReference>
<evidence type="ECO:0000256" key="4">
    <source>
        <dbReference type="ARBA" id="ARBA00022989"/>
    </source>
</evidence>
<sequence length="387" mass="43991">MKISILFFKRNIKKFCSIILSLTFFMFILNIVIGFILSVRTNYKTDVVDNSNLYFMEVTNKDINYKFNNNIINKISKIDGIRFVIPDYGLSASFEKTDNTGNSSGALIAVPKEALSYFGIKDQKIKCEYCFINEQSYDKNFSKFNKGDLINIITHLPIVKEDHIEGKPVNIKCNLTNVFKLPELLYFPSDTSIIDTTTYSKFLKMGIGNTSKIIIICPKVDQLKNVAKCIENLDENLIVKYALKTTNSLPKFAVMITLISSIIIGVLLIITILNVYSSMKQVLILRKRDIGLLYILGVAKKKIYNLFIIEFFLNGVITFLTSIFSTVLVSLILKNICRIDILSTYLGIYISLDFIISIGILVIVGTFHINKLIHKLDTGSFYKEVLK</sequence>
<organism evidence="9 10">
    <name type="scientific">Clostridium botulinum C</name>
    <dbReference type="NCBI Taxonomy" id="36828"/>
    <lineage>
        <taxon>Bacteria</taxon>
        <taxon>Bacillati</taxon>
        <taxon>Bacillota</taxon>
        <taxon>Clostridia</taxon>
        <taxon>Eubacteriales</taxon>
        <taxon>Clostridiaceae</taxon>
        <taxon>Clostridium</taxon>
    </lineage>
</organism>
<dbReference type="InterPro" id="IPR050250">
    <property type="entry name" value="Macrolide_Exporter_MacB"/>
</dbReference>
<feature type="transmembrane region" description="Helical" evidence="7">
    <location>
        <begin position="345"/>
        <end position="367"/>
    </location>
</feature>